<evidence type="ECO:0000259" key="5">
    <source>
        <dbReference type="PROSITE" id="PS51063"/>
    </source>
</evidence>
<dbReference type="Gene3D" id="3.40.50.1360">
    <property type="match status" value="1"/>
</dbReference>
<dbReference type="InterPro" id="IPR007324">
    <property type="entry name" value="Sugar-bd_dom_put"/>
</dbReference>
<evidence type="ECO:0000256" key="4">
    <source>
        <dbReference type="ARBA" id="ARBA00023163"/>
    </source>
</evidence>
<dbReference type="InterPro" id="IPR007630">
    <property type="entry name" value="RNA_pol_sigma70_r4"/>
</dbReference>
<keyword evidence="4" id="KW-0804">Transcription</keyword>
<dbReference type="Pfam" id="PF04198">
    <property type="entry name" value="Sugar-bind"/>
    <property type="match status" value="1"/>
</dbReference>
<dbReference type="PANTHER" id="PTHR34294">
    <property type="entry name" value="TRANSCRIPTIONAL REGULATOR-RELATED"/>
    <property type="match status" value="1"/>
</dbReference>
<dbReference type="AlphaFoldDB" id="A0A5S5AXZ5"/>
<dbReference type="EMBL" id="VNHO01000007">
    <property type="protein sequence ID" value="TYP56779.1"/>
    <property type="molecule type" value="Genomic_DNA"/>
</dbReference>
<dbReference type="SUPFAM" id="SSF46785">
    <property type="entry name" value="Winged helix' DNA-binding domain"/>
    <property type="match status" value="1"/>
</dbReference>
<dbReference type="GO" id="GO:0030246">
    <property type="term" value="F:carbohydrate binding"/>
    <property type="evidence" value="ECO:0007669"/>
    <property type="project" value="InterPro"/>
</dbReference>
<dbReference type="GO" id="GO:0006352">
    <property type="term" value="P:DNA-templated transcription initiation"/>
    <property type="evidence" value="ECO:0007669"/>
    <property type="project" value="InterPro"/>
</dbReference>
<protein>
    <submittedName>
        <fullName evidence="6">DNA-binding transcriptional regulator LsrR (DeoR family)</fullName>
    </submittedName>
</protein>
<evidence type="ECO:0000313" key="7">
    <source>
        <dbReference type="Proteomes" id="UP000322294"/>
    </source>
</evidence>
<name>A0A5S5AXZ5_9FIRM</name>
<reference evidence="6 7" key="1">
    <citation type="submission" date="2019-07" db="EMBL/GenBank/DDBJ databases">
        <title>Genomic Encyclopedia of Type Strains, Phase I: the one thousand microbial genomes (KMG-I) project.</title>
        <authorList>
            <person name="Kyrpides N."/>
        </authorList>
    </citation>
    <scope>NUCLEOTIDE SEQUENCE [LARGE SCALE GENOMIC DNA]</scope>
    <source>
        <strain evidence="6 7">DSM 16647</strain>
    </source>
</reference>
<dbReference type="GO" id="GO:0003700">
    <property type="term" value="F:DNA-binding transcription factor activity"/>
    <property type="evidence" value="ECO:0007669"/>
    <property type="project" value="InterPro"/>
</dbReference>
<dbReference type="InterPro" id="IPR012318">
    <property type="entry name" value="HTH_CRP"/>
</dbReference>
<comment type="similarity">
    <text evidence="1">Belongs to the SorC transcriptional regulatory family.</text>
</comment>
<dbReference type="OrthoDB" id="58802at2"/>
<evidence type="ECO:0000256" key="1">
    <source>
        <dbReference type="ARBA" id="ARBA00010466"/>
    </source>
</evidence>
<dbReference type="GO" id="GO:0003677">
    <property type="term" value="F:DNA binding"/>
    <property type="evidence" value="ECO:0007669"/>
    <property type="project" value="UniProtKB-KW"/>
</dbReference>
<dbReference type="InterPro" id="IPR037171">
    <property type="entry name" value="NagB/RpiA_transferase-like"/>
</dbReference>
<comment type="caution">
    <text evidence="6">The sequence shown here is derived from an EMBL/GenBank/DDBJ whole genome shotgun (WGS) entry which is preliminary data.</text>
</comment>
<dbReference type="Proteomes" id="UP000322294">
    <property type="component" value="Unassembled WGS sequence"/>
</dbReference>
<proteinExistence type="inferred from homology"/>
<gene>
    <name evidence="6" type="ORF">LZ11_00835</name>
</gene>
<feature type="domain" description="HTH crp-type" evidence="5">
    <location>
        <begin position="1"/>
        <end position="58"/>
    </location>
</feature>
<organism evidence="6 7">
    <name type="scientific">Thermosediminibacter litoriperuensis</name>
    <dbReference type="NCBI Taxonomy" id="291989"/>
    <lineage>
        <taxon>Bacteria</taxon>
        <taxon>Bacillati</taxon>
        <taxon>Bacillota</taxon>
        <taxon>Clostridia</taxon>
        <taxon>Thermosediminibacterales</taxon>
        <taxon>Thermosediminibacteraceae</taxon>
        <taxon>Thermosediminibacter</taxon>
    </lineage>
</organism>
<dbReference type="PROSITE" id="PS51063">
    <property type="entry name" value="HTH_CRP_2"/>
    <property type="match status" value="1"/>
</dbReference>
<sequence length="318" mass="35714">MNVTKDRRLLIKIAHMYYDENRTQQEIADKLGISRPSVSRLLQKAREEGIVEIKINYEGSFARLEDTLEKCFNLKEVIITPYDEGEGLKRYLAEAAAGFLVRTLKDKSLVGVSWGTTLAYVPEYIKNAPELDVTFIPLVGGVGQTRIDLHSNQIVMNLARCFNGQWQLLHAPALVDSVEVKNTLLSDRNIRQVLEMAERVDIALIGIGSPFAAESTMLETGYFSERELEDLKRYGACCDLCSRFIDEYGNPCCPELNERVIAITLEKLKEIPLVIGVGGGYEKHKAILAALKGHYLDVLITDEKTGQFLMINSKKTLI</sequence>
<evidence type="ECO:0000256" key="3">
    <source>
        <dbReference type="ARBA" id="ARBA00023125"/>
    </source>
</evidence>
<dbReference type="Pfam" id="PF04545">
    <property type="entry name" value="Sigma70_r4"/>
    <property type="match status" value="1"/>
</dbReference>
<evidence type="ECO:0000313" key="6">
    <source>
        <dbReference type="EMBL" id="TYP56779.1"/>
    </source>
</evidence>
<dbReference type="SUPFAM" id="SSF100950">
    <property type="entry name" value="NagB/RpiA/CoA transferase-like"/>
    <property type="match status" value="1"/>
</dbReference>
<evidence type="ECO:0000256" key="2">
    <source>
        <dbReference type="ARBA" id="ARBA00023015"/>
    </source>
</evidence>
<keyword evidence="7" id="KW-1185">Reference proteome</keyword>
<dbReference type="InterPro" id="IPR051054">
    <property type="entry name" value="SorC_transcr_regulators"/>
</dbReference>
<dbReference type="InterPro" id="IPR036390">
    <property type="entry name" value="WH_DNA-bd_sf"/>
</dbReference>
<accession>A0A5S5AXZ5</accession>
<keyword evidence="3 6" id="KW-0238">DNA-binding</keyword>
<dbReference type="Gene3D" id="1.10.10.60">
    <property type="entry name" value="Homeodomain-like"/>
    <property type="match status" value="1"/>
</dbReference>
<dbReference type="PANTHER" id="PTHR34294:SF1">
    <property type="entry name" value="TRANSCRIPTIONAL REGULATOR LSRR"/>
    <property type="match status" value="1"/>
</dbReference>
<keyword evidence="2" id="KW-0805">Transcription regulation</keyword>